<keyword evidence="9" id="KW-0539">Nucleus</keyword>
<dbReference type="PROSITE" id="PS50157">
    <property type="entry name" value="ZINC_FINGER_C2H2_2"/>
    <property type="match status" value="2"/>
</dbReference>
<keyword evidence="3" id="KW-0479">Metal-binding</keyword>
<evidence type="ECO:0000256" key="11">
    <source>
        <dbReference type="SAM" id="MobiDB-lite"/>
    </source>
</evidence>
<name>A0AAD7FDK7_9AGAR</name>
<keyword evidence="6" id="KW-0862">Zinc</keyword>
<dbReference type="SMART" id="SM00355">
    <property type="entry name" value="ZnF_C2H2"/>
    <property type="match status" value="2"/>
</dbReference>
<evidence type="ECO:0000256" key="9">
    <source>
        <dbReference type="ARBA" id="ARBA00023242"/>
    </source>
</evidence>
<evidence type="ECO:0000256" key="2">
    <source>
        <dbReference type="ARBA" id="ARBA00006991"/>
    </source>
</evidence>
<evidence type="ECO:0000256" key="4">
    <source>
        <dbReference type="ARBA" id="ARBA00022737"/>
    </source>
</evidence>
<dbReference type="PANTHER" id="PTHR23235">
    <property type="entry name" value="KRUEPPEL-LIKE TRANSCRIPTION FACTOR"/>
    <property type="match status" value="1"/>
</dbReference>
<dbReference type="Pfam" id="PF00096">
    <property type="entry name" value="zf-C2H2"/>
    <property type="match status" value="2"/>
</dbReference>
<evidence type="ECO:0000256" key="10">
    <source>
        <dbReference type="PROSITE-ProRule" id="PRU00042"/>
    </source>
</evidence>
<dbReference type="PANTHER" id="PTHR23235:SF120">
    <property type="entry name" value="KRUPPEL-LIKE FACTOR 15"/>
    <property type="match status" value="1"/>
</dbReference>
<keyword evidence="7" id="KW-0805">Transcription regulation</keyword>
<dbReference type="GO" id="GO:0008270">
    <property type="term" value="F:zinc ion binding"/>
    <property type="evidence" value="ECO:0007669"/>
    <property type="project" value="UniProtKB-KW"/>
</dbReference>
<dbReference type="InterPro" id="IPR013087">
    <property type="entry name" value="Znf_C2H2_type"/>
</dbReference>
<organism evidence="13 14">
    <name type="scientific">Roridomyces roridus</name>
    <dbReference type="NCBI Taxonomy" id="1738132"/>
    <lineage>
        <taxon>Eukaryota</taxon>
        <taxon>Fungi</taxon>
        <taxon>Dikarya</taxon>
        <taxon>Basidiomycota</taxon>
        <taxon>Agaricomycotina</taxon>
        <taxon>Agaricomycetes</taxon>
        <taxon>Agaricomycetidae</taxon>
        <taxon>Agaricales</taxon>
        <taxon>Marasmiineae</taxon>
        <taxon>Mycenaceae</taxon>
        <taxon>Roridomyces</taxon>
    </lineage>
</organism>
<evidence type="ECO:0000256" key="7">
    <source>
        <dbReference type="ARBA" id="ARBA00023015"/>
    </source>
</evidence>
<sequence>MSPASSSQQVVLPSIHEMLPEHLISPPVHLFLPNSLNYKLDMLRRQQPQVHSHQPFPSYDFSPRRRRYSESSSSSTYDEEEVETVTAPPTKRKRHSCNLCGKLFTRPSSLRTHTNTHTGAMPFRCTHPNCGRRFNVQSNMRRHMRTHPSTDGDSPPPLTPSPSS</sequence>
<feature type="region of interest" description="Disordered" evidence="11">
    <location>
        <begin position="46"/>
        <end position="95"/>
    </location>
</feature>
<evidence type="ECO:0000259" key="12">
    <source>
        <dbReference type="PROSITE" id="PS50157"/>
    </source>
</evidence>
<comment type="caution">
    <text evidence="13">The sequence shown here is derived from an EMBL/GenBank/DDBJ whole genome shotgun (WGS) entry which is preliminary data.</text>
</comment>
<dbReference type="GO" id="GO:0000981">
    <property type="term" value="F:DNA-binding transcription factor activity, RNA polymerase II-specific"/>
    <property type="evidence" value="ECO:0007669"/>
    <property type="project" value="TreeGrafter"/>
</dbReference>
<dbReference type="AlphaFoldDB" id="A0AAD7FDK7"/>
<gene>
    <name evidence="13" type="ORF">FB45DRAFT_932656</name>
</gene>
<evidence type="ECO:0000256" key="3">
    <source>
        <dbReference type="ARBA" id="ARBA00022723"/>
    </source>
</evidence>
<evidence type="ECO:0000256" key="6">
    <source>
        <dbReference type="ARBA" id="ARBA00022833"/>
    </source>
</evidence>
<dbReference type="InterPro" id="IPR036236">
    <property type="entry name" value="Znf_C2H2_sf"/>
</dbReference>
<feature type="compositionally biased region" description="Pro residues" evidence="11">
    <location>
        <begin position="154"/>
        <end position="164"/>
    </location>
</feature>
<dbReference type="GO" id="GO:0000978">
    <property type="term" value="F:RNA polymerase II cis-regulatory region sequence-specific DNA binding"/>
    <property type="evidence" value="ECO:0007669"/>
    <property type="project" value="UniProtKB-ARBA"/>
</dbReference>
<dbReference type="Proteomes" id="UP001221142">
    <property type="component" value="Unassembled WGS sequence"/>
</dbReference>
<dbReference type="FunFam" id="3.30.160.60:FF:000125">
    <property type="entry name" value="Putative zinc finger protein 143"/>
    <property type="match status" value="1"/>
</dbReference>
<reference evidence="13" key="1">
    <citation type="submission" date="2023-03" db="EMBL/GenBank/DDBJ databases">
        <title>Massive genome expansion in bonnet fungi (Mycena s.s.) driven by repeated elements and novel gene families across ecological guilds.</title>
        <authorList>
            <consortium name="Lawrence Berkeley National Laboratory"/>
            <person name="Harder C.B."/>
            <person name="Miyauchi S."/>
            <person name="Viragh M."/>
            <person name="Kuo A."/>
            <person name="Thoen E."/>
            <person name="Andreopoulos B."/>
            <person name="Lu D."/>
            <person name="Skrede I."/>
            <person name="Drula E."/>
            <person name="Henrissat B."/>
            <person name="Morin E."/>
            <person name="Kohler A."/>
            <person name="Barry K."/>
            <person name="LaButti K."/>
            <person name="Morin E."/>
            <person name="Salamov A."/>
            <person name="Lipzen A."/>
            <person name="Mereny Z."/>
            <person name="Hegedus B."/>
            <person name="Baldrian P."/>
            <person name="Stursova M."/>
            <person name="Weitz H."/>
            <person name="Taylor A."/>
            <person name="Grigoriev I.V."/>
            <person name="Nagy L.G."/>
            <person name="Martin F."/>
            <person name="Kauserud H."/>
        </authorList>
    </citation>
    <scope>NUCLEOTIDE SEQUENCE</scope>
    <source>
        <strain evidence="13">9284</strain>
    </source>
</reference>
<feature type="region of interest" description="Disordered" evidence="11">
    <location>
        <begin position="144"/>
        <end position="164"/>
    </location>
</feature>
<accession>A0AAD7FDK7</accession>
<keyword evidence="4" id="KW-0677">Repeat</keyword>
<protein>
    <recommendedName>
        <fullName evidence="12">C2H2-type domain-containing protein</fullName>
    </recommendedName>
</protein>
<dbReference type="Gene3D" id="3.30.160.60">
    <property type="entry name" value="Classic Zinc Finger"/>
    <property type="match status" value="2"/>
</dbReference>
<dbReference type="SUPFAM" id="SSF57667">
    <property type="entry name" value="beta-beta-alpha zinc fingers"/>
    <property type="match status" value="1"/>
</dbReference>
<keyword evidence="5 10" id="KW-0863">Zinc-finger</keyword>
<keyword evidence="8" id="KW-0804">Transcription</keyword>
<evidence type="ECO:0000313" key="13">
    <source>
        <dbReference type="EMBL" id="KAJ7617775.1"/>
    </source>
</evidence>
<evidence type="ECO:0000256" key="1">
    <source>
        <dbReference type="ARBA" id="ARBA00004123"/>
    </source>
</evidence>
<dbReference type="GO" id="GO:0005634">
    <property type="term" value="C:nucleus"/>
    <property type="evidence" value="ECO:0007669"/>
    <property type="project" value="UniProtKB-SubCell"/>
</dbReference>
<proteinExistence type="inferred from homology"/>
<keyword evidence="14" id="KW-1185">Reference proteome</keyword>
<dbReference type="EMBL" id="JARKIF010000020">
    <property type="protein sequence ID" value="KAJ7617775.1"/>
    <property type="molecule type" value="Genomic_DNA"/>
</dbReference>
<feature type="domain" description="C2H2-type" evidence="12">
    <location>
        <begin position="95"/>
        <end position="122"/>
    </location>
</feature>
<evidence type="ECO:0000256" key="8">
    <source>
        <dbReference type="ARBA" id="ARBA00023163"/>
    </source>
</evidence>
<evidence type="ECO:0000256" key="5">
    <source>
        <dbReference type="ARBA" id="ARBA00022771"/>
    </source>
</evidence>
<evidence type="ECO:0000313" key="14">
    <source>
        <dbReference type="Proteomes" id="UP001221142"/>
    </source>
</evidence>
<comment type="similarity">
    <text evidence="2">Belongs to the krueppel C2H2-type zinc-finger protein family.</text>
</comment>
<feature type="domain" description="C2H2-type" evidence="12">
    <location>
        <begin position="123"/>
        <end position="152"/>
    </location>
</feature>
<dbReference type="PROSITE" id="PS00028">
    <property type="entry name" value="ZINC_FINGER_C2H2_1"/>
    <property type="match status" value="2"/>
</dbReference>
<comment type="subcellular location">
    <subcellularLocation>
        <location evidence="1">Nucleus</location>
    </subcellularLocation>
</comment>
<dbReference type="FunFam" id="3.30.160.60:FF:000193">
    <property type="entry name" value="Zinc finger protein 300"/>
    <property type="match status" value="1"/>
</dbReference>